<keyword evidence="3" id="KW-0238">DNA-binding</keyword>
<organism evidence="6 7">
    <name type="scientific">Herbidospora solisilvae</name>
    <dbReference type="NCBI Taxonomy" id="2696284"/>
    <lineage>
        <taxon>Bacteria</taxon>
        <taxon>Bacillati</taxon>
        <taxon>Actinomycetota</taxon>
        <taxon>Actinomycetes</taxon>
        <taxon>Streptosporangiales</taxon>
        <taxon>Streptosporangiaceae</taxon>
        <taxon>Herbidospora</taxon>
    </lineage>
</organism>
<dbReference type="AlphaFoldDB" id="A0A7C9MZY4"/>
<dbReference type="Gene3D" id="3.40.190.10">
    <property type="entry name" value="Periplasmic binding protein-like II"/>
    <property type="match status" value="2"/>
</dbReference>
<dbReference type="PROSITE" id="PS50931">
    <property type="entry name" value="HTH_LYSR"/>
    <property type="match status" value="1"/>
</dbReference>
<protein>
    <submittedName>
        <fullName evidence="6">LysR family transcriptional regulator</fullName>
    </submittedName>
</protein>
<evidence type="ECO:0000256" key="3">
    <source>
        <dbReference type="ARBA" id="ARBA00023125"/>
    </source>
</evidence>
<feature type="domain" description="HTH lysR-type" evidence="5">
    <location>
        <begin position="1"/>
        <end position="60"/>
    </location>
</feature>
<dbReference type="GO" id="GO:0003677">
    <property type="term" value="F:DNA binding"/>
    <property type="evidence" value="ECO:0007669"/>
    <property type="project" value="UniProtKB-KW"/>
</dbReference>
<dbReference type="GO" id="GO:0032993">
    <property type="term" value="C:protein-DNA complex"/>
    <property type="evidence" value="ECO:0007669"/>
    <property type="project" value="TreeGrafter"/>
</dbReference>
<dbReference type="PANTHER" id="PTHR30346">
    <property type="entry name" value="TRANSCRIPTIONAL DUAL REGULATOR HCAR-RELATED"/>
    <property type="match status" value="1"/>
</dbReference>
<dbReference type="Pfam" id="PF00126">
    <property type="entry name" value="HTH_1"/>
    <property type="match status" value="1"/>
</dbReference>
<dbReference type="SUPFAM" id="SSF53850">
    <property type="entry name" value="Periplasmic binding protein-like II"/>
    <property type="match status" value="1"/>
</dbReference>
<accession>A0A7C9MZY4</accession>
<proteinExistence type="inferred from homology"/>
<dbReference type="PANTHER" id="PTHR30346:SF0">
    <property type="entry name" value="HCA OPERON TRANSCRIPTIONAL ACTIVATOR HCAR"/>
    <property type="match status" value="1"/>
</dbReference>
<name>A0A7C9MZY4_9ACTN</name>
<sequence length="288" mass="31294">MDAHLRDLRYFVAVADDLHFTRAAERLFVSQPALSKQIRALERQLGFPLFDRDAAGVTLTPQGAALLPVARDLLGRWAEGLESAREAAPAGTLVIGMQTSVGRDLHRATLRRFRDRMPGWSVALRLVPWDDPSAGLSDGTSDVAYVWLPAPAGLDFRVLARERRFAAFAEGHRLAAREEVGLDDLRDEPFLALPASAGPLRDFWLGLDGRASAVVGTEVASADEVFEAVAGGLGIALVAEGNADLYRRPGVVCRPVAGLPPAELVIAWRAADRRPAVREFLACHNHRL</sequence>
<comment type="caution">
    <text evidence="6">The sequence shown here is derived from an EMBL/GenBank/DDBJ whole genome shotgun (WGS) entry which is preliminary data.</text>
</comment>
<evidence type="ECO:0000259" key="5">
    <source>
        <dbReference type="PROSITE" id="PS50931"/>
    </source>
</evidence>
<evidence type="ECO:0000256" key="4">
    <source>
        <dbReference type="ARBA" id="ARBA00023163"/>
    </source>
</evidence>
<dbReference type="FunFam" id="1.10.10.10:FF:000001">
    <property type="entry name" value="LysR family transcriptional regulator"/>
    <property type="match status" value="1"/>
</dbReference>
<dbReference type="Proteomes" id="UP000479526">
    <property type="component" value="Unassembled WGS sequence"/>
</dbReference>
<dbReference type="RefSeq" id="WP_161477800.1">
    <property type="nucleotide sequence ID" value="NZ_WXEW01000001.1"/>
</dbReference>
<comment type="similarity">
    <text evidence="1">Belongs to the LysR transcriptional regulatory family.</text>
</comment>
<dbReference type="GO" id="GO:0003700">
    <property type="term" value="F:DNA-binding transcription factor activity"/>
    <property type="evidence" value="ECO:0007669"/>
    <property type="project" value="InterPro"/>
</dbReference>
<dbReference type="Gene3D" id="1.10.10.10">
    <property type="entry name" value="Winged helix-like DNA-binding domain superfamily/Winged helix DNA-binding domain"/>
    <property type="match status" value="1"/>
</dbReference>
<keyword evidence="4" id="KW-0804">Transcription</keyword>
<reference evidence="6 7" key="1">
    <citation type="submission" date="2020-01" db="EMBL/GenBank/DDBJ databases">
        <title>Herbidospora sp. NEAU-GS84 nov., a novel actinomycete isolated from soil.</title>
        <authorList>
            <person name="Han L."/>
        </authorList>
    </citation>
    <scope>NUCLEOTIDE SEQUENCE [LARGE SCALE GENOMIC DNA]</scope>
    <source>
        <strain evidence="6 7">NEAU-GS84</strain>
    </source>
</reference>
<dbReference type="InterPro" id="IPR005119">
    <property type="entry name" value="LysR_subst-bd"/>
</dbReference>
<dbReference type="InterPro" id="IPR000847">
    <property type="entry name" value="LysR_HTH_N"/>
</dbReference>
<dbReference type="CDD" id="cd08414">
    <property type="entry name" value="PBP2_LTTR_aromatics_like"/>
    <property type="match status" value="1"/>
</dbReference>
<dbReference type="EMBL" id="WXEW01000001">
    <property type="protein sequence ID" value="NAS20274.1"/>
    <property type="molecule type" value="Genomic_DNA"/>
</dbReference>
<evidence type="ECO:0000256" key="2">
    <source>
        <dbReference type="ARBA" id="ARBA00023015"/>
    </source>
</evidence>
<dbReference type="InterPro" id="IPR036388">
    <property type="entry name" value="WH-like_DNA-bd_sf"/>
</dbReference>
<keyword evidence="7" id="KW-1185">Reference proteome</keyword>
<evidence type="ECO:0000256" key="1">
    <source>
        <dbReference type="ARBA" id="ARBA00009437"/>
    </source>
</evidence>
<gene>
    <name evidence="6" type="ORF">GT755_01090</name>
</gene>
<dbReference type="Pfam" id="PF03466">
    <property type="entry name" value="LysR_substrate"/>
    <property type="match status" value="1"/>
</dbReference>
<keyword evidence="2" id="KW-0805">Transcription regulation</keyword>
<dbReference type="SUPFAM" id="SSF46785">
    <property type="entry name" value="Winged helix' DNA-binding domain"/>
    <property type="match status" value="1"/>
</dbReference>
<evidence type="ECO:0000313" key="6">
    <source>
        <dbReference type="EMBL" id="NAS20274.1"/>
    </source>
</evidence>
<dbReference type="PRINTS" id="PR00039">
    <property type="entry name" value="HTHLYSR"/>
</dbReference>
<dbReference type="InterPro" id="IPR036390">
    <property type="entry name" value="WH_DNA-bd_sf"/>
</dbReference>
<evidence type="ECO:0000313" key="7">
    <source>
        <dbReference type="Proteomes" id="UP000479526"/>
    </source>
</evidence>